<evidence type="ECO:0000313" key="13">
    <source>
        <dbReference type="Proteomes" id="UP000568106"/>
    </source>
</evidence>
<dbReference type="Proteomes" id="UP000568106">
    <property type="component" value="Unassembled WGS sequence"/>
</dbReference>
<keyword evidence="9 10" id="KW-0472">Membrane</keyword>
<dbReference type="InterPro" id="IPR005503">
    <property type="entry name" value="FliL"/>
</dbReference>
<evidence type="ECO:0000256" key="3">
    <source>
        <dbReference type="ARBA" id="ARBA00008281"/>
    </source>
</evidence>
<dbReference type="Pfam" id="PF03748">
    <property type="entry name" value="FliL"/>
    <property type="match status" value="1"/>
</dbReference>
<evidence type="ECO:0000256" key="5">
    <source>
        <dbReference type="ARBA" id="ARBA00022500"/>
    </source>
</evidence>
<keyword evidence="12" id="KW-0282">Flagellum</keyword>
<feature type="region of interest" description="Disordered" evidence="11">
    <location>
        <begin position="1"/>
        <end position="20"/>
    </location>
</feature>
<dbReference type="GO" id="GO:0009425">
    <property type="term" value="C:bacterial-type flagellum basal body"/>
    <property type="evidence" value="ECO:0007669"/>
    <property type="project" value="InterPro"/>
</dbReference>
<proteinExistence type="inferred from homology"/>
<evidence type="ECO:0000256" key="8">
    <source>
        <dbReference type="ARBA" id="ARBA00022989"/>
    </source>
</evidence>
<evidence type="ECO:0000256" key="4">
    <source>
        <dbReference type="ARBA" id="ARBA00022475"/>
    </source>
</evidence>
<keyword evidence="8 10" id="KW-1133">Transmembrane helix</keyword>
<keyword evidence="6 10" id="KW-0812">Transmembrane</keyword>
<protein>
    <recommendedName>
        <fullName evidence="10">Flagellar protein FliL</fullName>
    </recommendedName>
</protein>
<keyword evidence="12" id="KW-0966">Cell projection</keyword>
<evidence type="ECO:0000256" key="1">
    <source>
        <dbReference type="ARBA" id="ARBA00002254"/>
    </source>
</evidence>
<dbReference type="GO" id="GO:0005886">
    <property type="term" value="C:plasma membrane"/>
    <property type="evidence" value="ECO:0007669"/>
    <property type="project" value="UniProtKB-SubCell"/>
</dbReference>
<evidence type="ECO:0000256" key="10">
    <source>
        <dbReference type="RuleBase" id="RU364125"/>
    </source>
</evidence>
<keyword evidence="12" id="KW-0969">Cilium</keyword>
<comment type="caution">
    <text evidence="12">The sequence shown here is derived from an EMBL/GenBank/DDBJ whole genome shotgun (WGS) entry which is preliminary data.</text>
</comment>
<evidence type="ECO:0000313" key="12">
    <source>
        <dbReference type="EMBL" id="MBB5315728.1"/>
    </source>
</evidence>
<dbReference type="GO" id="GO:0071978">
    <property type="term" value="P:bacterial-type flagellum-dependent swarming motility"/>
    <property type="evidence" value="ECO:0007669"/>
    <property type="project" value="TreeGrafter"/>
</dbReference>
<comment type="subcellular location">
    <subcellularLocation>
        <location evidence="2">Cell membrane</location>
        <topology evidence="2">Single-pass membrane protein</topology>
    </subcellularLocation>
</comment>
<feature type="region of interest" description="Disordered" evidence="11">
    <location>
        <begin position="115"/>
        <end position="137"/>
    </location>
</feature>
<feature type="compositionally biased region" description="Basic and acidic residues" evidence="11">
    <location>
        <begin position="115"/>
        <end position="135"/>
    </location>
</feature>
<feature type="transmembrane region" description="Helical" evidence="10">
    <location>
        <begin position="35"/>
        <end position="60"/>
    </location>
</feature>
<keyword evidence="7 10" id="KW-0283">Flagellar rotation</keyword>
<sequence length="195" mass="20357">MATSPTVLAGASSAAPPDSSPASVAAPVEAKFPLIPLLIAVVVGVLVATLGVGGVVYYLVRTGRLSGREGSAHRTEIVIPAATHSMVLEPLLVNLADAGGSSYLRVAMTLRVADATEGKEAKPKEEKPKEDKENSGDVAAVRDTMLTVLGRQTADRLLASDGKEQLKAELKAALAEHNAGLKVMDVFFTDFLVQR</sequence>
<keyword evidence="4 10" id="KW-1003">Cell membrane</keyword>
<keyword evidence="5 10" id="KW-0145">Chemotaxis</keyword>
<organism evidence="12 13">
    <name type="scientific">Tunturiibacter empetritectus</name>
    <dbReference type="NCBI Taxonomy" id="3069691"/>
    <lineage>
        <taxon>Bacteria</taxon>
        <taxon>Pseudomonadati</taxon>
        <taxon>Acidobacteriota</taxon>
        <taxon>Terriglobia</taxon>
        <taxon>Terriglobales</taxon>
        <taxon>Acidobacteriaceae</taxon>
        <taxon>Tunturiibacter</taxon>
    </lineage>
</organism>
<reference evidence="12" key="1">
    <citation type="submission" date="2020-08" db="EMBL/GenBank/DDBJ databases">
        <title>Genomic Encyclopedia of Type Strains, Phase IV (KMG-V): Genome sequencing to study the core and pangenomes of soil and plant-associated prokaryotes.</title>
        <authorList>
            <person name="Whitman W."/>
        </authorList>
    </citation>
    <scope>NUCLEOTIDE SEQUENCE [LARGE SCALE GENOMIC DNA]</scope>
    <source>
        <strain evidence="12">M8UP27</strain>
    </source>
</reference>
<dbReference type="PANTHER" id="PTHR35091:SF2">
    <property type="entry name" value="FLAGELLAR PROTEIN FLIL"/>
    <property type="match status" value="1"/>
</dbReference>
<evidence type="ECO:0000256" key="9">
    <source>
        <dbReference type="ARBA" id="ARBA00023136"/>
    </source>
</evidence>
<name>A0A7W8IGD7_9BACT</name>
<evidence type="ECO:0000256" key="11">
    <source>
        <dbReference type="SAM" id="MobiDB-lite"/>
    </source>
</evidence>
<feature type="compositionally biased region" description="Low complexity" evidence="11">
    <location>
        <begin position="9"/>
        <end position="20"/>
    </location>
</feature>
<dbReference type="EMBL" id="JACHDY010000001">
    <property type="protein sequence ID" value="MBB5315728.1"/>
    <property type="molecule type" value="Genomic_DNA"/>
</dbReference>
<comment type="function">
    <text evidence="1 10">Controls the rotational direction of flagella during chemotaxis.</text>
</comment>
<evidence type="ECO:0000256" key="7">
    <source>
        <dbReference type="ARBA" id="ARBA00022779"/>
    </source>
</evidence>
<comment type="similarity">
    <text evidence="3 10">Belongs to the FliL family.</text>
</comment>
<accession>A0A7W8IGD7</accession>
<evidence type="ECO:0000256" key="6">
    <source>
        <dbReference type="ARBA" id="ARBA00022692"/>
    </source>
</evidence>
<gene>
    <name evidence="12" type="ORF">HDF09_000378</name>
</gene>
<keyword evidence="13" id="KW-1185">Reference proteome</keyword>
<evidence type="ECO:0000256" key="2">
    <source>
        <dbReference type="ARBA" id="ARBA00004162"/>
    </source>
</evidence>
<dbReference type="AlphaFoldDB" id="A0A7W8IGD7"/>
<dbReference type="PANTHER" id="PTHR35091">
    <property type="entry name" value="FLAGELLAR PROTEIN FLIL"/>
    <property type="match status" value="1"/>
</dbReference>
<dbReference type="GO" id="GO:0006935">
    <property type="term" value="P:chemotaxis"/>
    <property type="evidence" value="ECO:0007669"/>
    <property type="project" value="UniProtKB-KW"/>
</dbReference>